<dbReference type="InterPro" id="IPR007258">
    <property type="entry name" value="Vps52"/>
</dbReference>
<feature type="domain" description="Vps52 C-terminal" evidence="7">
    <location>
        <begin position="171"/>
        <end position="369"/>
    </location>
</feature>
<dbReference type="EMBL" id="GL433847">
    <property type="protein sequence ID" value="EFN54603.1"/>
    <property type="molecule type" value="Genomic_DNA"/>
</dbReference>
<protein>
    <recommendedName>
        <fullName evidence="10">Vacuolar protein sorting-associated protein 52 homolog</fullName>
    </recommendedName>
</protein>
<dbReference type="GO" id="GO:0015031">
    <property type="term" value="P:protein transport"/>
    <property type="evidence" value="ECO:0007669"/>
    <property type="project" value="UniProtKB-KW"/>
</dbReference>
<evidence type="ECO:0000313" key="9">
    <source>
        <dbReference type="Proteomes" id="UP000008141"/>
    </source>
</evidence>
<accession>E1ZHH5</accession>
<name>E1ZHH5_CHLVA</name>
<sequence length="607" mass="66608">MEGMLGRFQSDLGSISTEIRSLQEQSSSMSVRLKNRRVVQERLGDFIQHVGIPPPLIFGIVQGEIGEEFLRHLEALAGKLEYAPADQCASSQPPLPLMDVAPELERLKVKAVARCRDFLMDRIYDMRRPKTNLPVKQSVLLKYRYMASFLKQHAPDIYAEVRGAYVDKVGQTMLDLFRAYWAAMERLEEVVITAADALGAPEAASGAGLSLGAFFQRQPTHPAASSGLSGHRADVYALRDRAGVLAQLGAPPLVLHRLLPLSARPGLQVLFRSLHRLLMDTAAHEYLFCLDMWGQEAAYRRVQPGPHLQRSSASAAPAPLAARLLADPLAIMLMIRINRENSLAMSRRRLPALDGYFDRINLALWPRLKVGRGWRAAGGAQRRLEVSLRPPVGFWGAALMAACGWQHGRGGRSSPGPLPPTPHAVMNLLLHLSRQFPARGRGTVFLIINFSYVAGVLKNTTCAPAGLALLKEFEDSLARCTSLYTDDQLARLAPQLVSFVKRGEAAAGGVPHGQEVPGFSPAEAAPVAADFSHKWQHLVEAVNRRVVVDFGATAAGRSVLQSAFTQLLLHYNRFLELCKRQGAAGMGVVQGAVTLPSIMYYIKQYSR</sequence>
<dbReference type="Pfam" id="PF20655">
    <property type="entry name" value="Vps52_C"/>
    <property type="match status" value="1"/>
</dbReference>
<dbReference type="InParanoid" id="E1ZHH5"/>
<dbReference type="Pfam" id="PF04129">
    <property type="entry name" value="Vps52_CC"/>
    <property type="match status" value="1"/>
</dbReference>
<dbReference type="GO" id="GO:0019905">
    <property type="term" value="F:syntaxin binding"/>
    <property type="evidence" value="ECO:0007669"/>
    <property type="project" value="TreeGrafter"/>
</dbReference>
<dbReference type="GO" id="GO:0000938">
    <property type="term" value="C:GARP complex"/>
    <property type="evidence" value="ECO:0007669"/>
    <property type="project" value="TreeGrafter"/>
</dbReference>
<dbReference type="GO" id="GO:0042147">
    <property type="term" value="P:retrograde transport, endosome to Golgi"/>
    <property type="evidence" value="ECO:0007669"/>
    <property type="project" value="TreeGrafter"/>
</dbReference>
<dbReference type="STRING" id="554065.E1ZHH5"/>
<evidence type="ECO:0000256" key="4">
    <source>
        <dbReference type="ARBA" id="ARBA00022927"/>
    </source>
</evidence>
<keyword evidence="9" id="KW-1185">Reference proteome</keyword>
<keyword evidence="3" id="KW-0813">Transport</keyword>
<dbReference type="OMA" id="IHVVMVE"/>
<dbReference type="GeneID" id="17353980"/>
<dbReference type="AlphaFoldDB" id="E1ZHH5"/>
<dbReference type="RefSeq" id="XP_005846705.1">
    <property type="nucleotide sequence ID" value="XM_005846643.1"/>
</dbReference>
<dbReference type="GO" id="GO:0006896">
    <property type="term" value="P:Golgi to vacuole transport"/>
    <property type="evidence" value="ECO:0007669"/>
    <property type="project" value="TreeGrafter"/>
</dbReference>
<gene>
    <name evidence="8" type="ORF">CHLNCDRAFT_35889</name>
</gene>
<dbReference type="GO" id="GO:0005829">
    <property type="term" value="C:cytosol"/>
    <property type="evidence" value="ECO:0007669"/>
    <property type="project" value="GOC"/>
</dbReference>
<evidence type="ECO:0000259" key="7">
    <source>
        <dbReference type="Pfam" id="PF20655"/>
    </source>
</evidence>
<evidence type="ECO:0000256" key="2">
    <source>
        <dbReference type="ARBA" id="ARBA00008180"/>
    </source>
</evidence>
<evidence type="ECO:0000256" key="5">
    <source>
        <dbReference type="ARBA" id="ARBA00023034"/>
    </source>
</evidence>
<keyword evidence="5" id="KW-0333">Golgi apparatus</keyword>
<reference evidence="8 9" key="1">
    <citation type="journal article" date="2010" name="Plant Cell">
        <title>The Chlorella variabilis NC64A genome reveals adaptation to photosymbiosis, coevolution with viruses, and cryptic sex.</title>
        <authorList>
            <person name="Blanc G."/>
            <person name="Duncan G."/>
            <person name="Agarkova I."/>
            <person name="Borodovsky M."/>
            <person name="Gurnon J."/>
            <person name="Kuo A."/>
            <person name="Lindquist E."/>
            <person name="Lucas S."/>
            <person name="Pangilinan J."/>
            <person name="Polle J."/>
            <person name="Salamov A."/>
            <person name="Terry A."/>
            <person name="Yamada T."/>
            <person name="Dunigan D.D."/>
            <person name="Grigoriev I.V."/>
            <person name="Claverie J.M."/>
            <person name="Van Etten J.L."/>
        </authorList>
    </citation>
    <scope>NUCLEOTIDE SEQUENCE [LARGE SCALE GENOMIC DNA]</scope>
    <source>
        <strain evidence="8 9">NC64A</strain>
    </source>
</reference>
<organism evidence="9">
    <name type="scientific">Chlorella variabilis</name>
    <name type="common">Green alga</name>
    <dbReference type="NCBI Taxonomy" id="554065"/>
    <lineage>
        <taxon>Eukaryota</taxon>
        <taxon>Viridiplantae</taxon>
        <taxon>Chlorophyta</taxon>
        <taxon>core chlorophytes</taxon>
        <taxon>Trebouxiophyceae</taxon>
        <taxon>Chlorellales</taxon>
        <taxon>Chlorellaceae</taxon>
        <taxon>Chlorella clade</taxon>
        <taxon>Chlorella</taxon>
    </lineage>
</organism>
<dbReference type="KEGG" id="cvr:CHLNCDRAFT_35889"/>
<dbReference type="OrthoDB" id="19482at2759"/>
<dbReference type="FunCoup" id="E1ZHH5">
    <property type="interactions" value="1934"/>
</dbReference>
<evidence type="ECO:0000256" key="1">
    <source>
        <dbReference type="ARBA" id="ARBA00004601"/>
    </source>
</evidence>
<evidence type="ECO:0000256" key="3">
    <source>
        <dbReference type="ARBA" id="ARBA00022448"/>
    </source>
</evidence>
<dbReference type="Proteomes" id="UP000008141">
    <property type="component" value="Unassembled WGS sequence"/>
</dbReference>
<dbReference type="eggNOG" id="KOG1961">
    <property type="taxonomic scope" value="Eukaryota"/>
</dbReference>
<dbReference type="PANTHER" id="PTHR14190:SF7">
    <property type="entry name" value="VACUOLAR PROTEIN SORTING-ASSOCIATED PROTEIN 52 HOMOLOG"/>
    <property type="match status" value="1"/>
</dbReference>
<proteinExistence type="inferred from homology"/>
<evidence type="ECO:0000313" key="8">
    <source>
        <dbReference type="EMBL" id="EFN54603.1"/>
    </source>
</evidence>
<dbReference type="PANTHER" id="PTHR14190">
    <property type="entry name" value="SUPPRESSOR OF ACTIN MUTATIONS 2/VACUOLAR PROTEIN SORTING 52"/>
    <property type="match status" value="1"/>
</dbReference>
<comment type="subcellular location">
    <subcellularLocation>
        <location evidence="1">Golgi apparatus</location>
        <location evidence="1">trans-Golgi network</location>
    </subcellularLocation>
</comment>
<dbReference type="InterPro" id="IPR048361">
    <property type="entry name" value="Vps52_C"/>
</dbReference>
<evidence type="ECO:0000259" key="6">
    <source>
        <dbReference type="Pfam" id="PF04129"/>
    </source>
</evidence>
<feature type="domain" description="Vps52 coiled-coil" evidence="6">
    <location>
        <begin position="1"/>
        <end position="150"/>
    </location>
</feature>
<evidence type="ECO:0008006" key="10">
    <source>
        <dbReference type="Google" id="ProtNLM"/>
    </source>
</evidence>
<comment type="similarity">
    <text evidence="2">Belongs to the VPS52 family.</text>
</comment>
<dbReference type="GO" id="GO:0032456">
    <property type="term" value="P:endocytic recycling"/>
    <property type="evidence" value="ECO:0007669"/>
    <property type="project" value="TreeGrafter"/>
</dbReference>
<dbReference type="InterPro" id="IPR048319">
    <property type="entry name" value="Vps52_CC"/>
</dbReference>
<keyword evidence="4" id="KW-0653">Protein transport</keyword>